<dbReference type="Proteomes" id="UP000240572">
    <property type="component" value="Unassembled WGS sequence"/>
</dbReference>
<protein>
    <recommendedName>
        <fullName evidence="3">DUF2158 domain-containing protein</fullName>
    </recommendedName>
</protein>
<name>A0A2P8D0J5_9BACT</name>
<dbReference type="AlphaFoldDB" id="A0A2P8D0J5"/>
<evidence type="ECO:0000313" key="1">
    <source>
        <dbReference type="EMBL" id="PSK90740.1"/>
    </source>
</evidence>
<dbReference type="EMBL" id="PYGD01000007">
    <property type="protein sequence ID" value="PSK90740.1"/>
    <property type="molecule type" value="Genomic_DNA"/>
</dbReference>
<reference evidence="1 2" key="1">
    <citation type="submission" date="2018-03" db="EMBL/GenBank/DDBJ databases">
        <title>Genomic Encyclopedia of Type Strains, Phase III (KMG-III): the genomes of soil and plant-associated and newly described type strains.</title>
        <authorList>
            <person name="Whitman W."/>
        </authorList>
    </citation>
    <scope>NUCLEOTIDE SEQUENCE [LARGE SCALE GENOMIC DNA]</scope>
    <source>
        <strain evidence="1 2">CGMCC 1.12700</strain>
    </source>
</reference>
<dbReference type="OrthoDB" id="1495628at2"/>
<accession>A0A2P8D0J5</accession>
<sequence length="73" mass="8554">MEEQLKVGDLVFHKSNYTITWVVEEIKDREVGCSTIVAETLEQKKLTFLASSVEKKKTPVFRERSPRRSSYYL</sequence>
<gene>
    <name evidence="1" type="ORF">B0I18_107150</name>
</gene>
<dbReference type="RefSeq" id="WP_106524016.1">
    <property type="nucleotide sequence ID" value="NZ_PYGD01000007.1"/>
</dbReference>
<keyword evidence="2" id="KW-1185">Reference proteome</keyword>
<comment type="caution">
    <text evidence="1">The sequence shown here is derived from an EMBL/GenBank/DDBJ whole genome shotgun (WGS) entry which is preliminary data.</text>
</comment>
<proteinExistence type="predicted"/>
<evidence type="ECO:0000313" key="2">
    <source>
        <dbReference type="Proteomes" id="UP000240572"/>
    </source>
</evidence>
<organism evidence="1 2">
    <name type="scientific">Taibaiella chishuiensis</name>
    <dbReference type="NCBI Taxonomy" id="1434707"/>
    <lineage>
        <taxon>Bacteria</taxon>
        <taxon>Pseudomonadati</taxon>
        <taxon>Bacteroidota</taxon>
        <taxon>Chitinophagia</taxon>
        <taxon>Chitinophagales</taxon>
        <taxon>Chitinophagaceae</taxon>
        <taxon>Taibaiella</taxon>
    </lineage>
</organism>
<evidence type="ECO:0008006" key="3">
    <source>
        <dbReference type="Google" id="ProtNLM"/>
    </source>
</evidence>